<feature type="domain" description="MvdD-like pre-ATP grasp" evidence="1">
    <location>
        <begin position="3"/>
        <end position="119"/>
    </location>
</feature>
<name>A0A9X7YEJ8_SPHYA</name>
<dbReference type="Gene3D" id="3.30.470.20">
    <property type="entry name" value="ATP-grasp fold, B domain"/>
    <property type="match status" value="1"/>
</dbReference>
<dbReference type="Pfam" id="PF21068">
    <property type="entry name" value="ATPgraspMvdD"/>
    <property type="match status" value="1"/>
</dbReference>
<sequence>MKNILIPTQTNDIHAVAVFCALERLGAKPIMIHGADFPSRQFNSINIDTKCDLQCKFEDKDFNFNFNDISVVWNRRLTAPVIPDGMLNDQDLPFMKIETKTYFRHIWIALSESVFWVNPRVAQYAANSKILQLKIARDLGFEFPATLISNKSNDILSFFERHDNVIYKPFISLGEVLDGKNAVHETVDVYRSDLPSEGIQQLSIGIFQEKIEKKTEVRIVVFGRQIYAVEIFSQSNERTLVDWRNHSLGSVAMKKVEIPDPVKKFCFNMLRVLGLVYGAFDFIIKSNEQWVFLEVNESGQFLFMEQLDPTLELLDAFSRFLIDPKADDTKSHGKPISFDEVVASDRYIELHGDNLENHIPQEVII</sequence>
<dbReference type="InterPro" id="IPR048936">
    <property type="entry name" value="MvdD-like_ATPgrasp"/>
</dbReference>
<dbReference type="GO" id="GO:0009432">
    <property type="term" value="P:SOS response"/>
    <property type="evidence" value="ECO:0007669"/>
    <property type="project" value="TreeGrafter"/>
</dbReference>
<dbReference type="Proteomes" id="UP000515377">
    <property type="component" value="Chromosome"/>
</dbReference>
<evidence type="ECO:0000313" key="2">
    <source>
        <dbReference type="EMBL" id="QNG47727.1"/>
    </source>
</evidence>
<reference evidence="2 3" key="1">
    <citation type="submission" date="2020-07" db="EMBL/GenBank/DDBJ databases">
        <title>Whole genome sequence of Sphingobium yanoikuyae A3.</title>
        <authorList>
            <person name="Han S.-S."/>
        </authorList>
    </citation>
    <scope>NUCLEOTIDE SEQUENCE [LARGE SCALE GENOMIC DNA]</scope>
    <source>
        <strain evidence="2 3">A3</strain>
    </source>
</reference>
<dbReference type="PANTHER" id="PTHR21621:SF0">
    <property type="entry name" value="BETA-CITRYLGLUTAMATE SYNTHASE B-RELATED"/>
    <property type="match status" value="1"/>
</dbReference>
<gene>
    <name evidence="2" type="ORF">H3V42_09195</name>
</gene>
<evidence type="ECO:0000313" key="3">
    <source>
        <dbReference type="Proteomes" id="UP000515377"/>
    </source>
</evidence>
<dbReference type="EMBL" id="CP060122">
    <property type="protein sequence ID" value="QNG47727.1"/>
    <property type="molecule type" value="Genomic_DNA"/>
</dbReference>
<dbReference type="PANTHER" id="PTHR21621">
    <property type="entry name" value="RIBOSOMAL PROTEIN S6 MODIFICATION PROTEIN"/>
    <property type="match status" value="1"/>
</dbReference>
<dbReference type="AlphaFoldDB" id="A0A9X7YEJ8"/>
<proteinExistence type="predicted"/>
<dbReference type="SUPFAM" id="SSF56059">
    <property type="entry name" value="Glutathione synthetase ATP-binding domain-like"/>
    <property type="match status" value="1"/>
</dbReference>
<organism evidence="2 3">
    <name type="scientific">Sphingobium yanoikuyae</name>
    <name type="common">Sphingomonas yanoikuyae</name>
    <dbReference type="NCBI Taxonomy" id="13690"/>
    <lineage>
        <taxon>Bacteria</taxon>
        <taxon>Pseudomonadati</taxon>
        <taxon>Pseudomonadota</taxon>
        <taxon>Alphaproteobacteria</taxon>
        <taxon>Sphingomonadales</taxon>
        <taxon>Sphingomonadaceae</taxon>
        <taxon>Sphingobium</taxon>
    </lineage>
</organism>
<evidence type="ECO:0000259" key="1">
    <source>
        <dbReference type="Pfam" id="PF21068"/>
    </source>
</evidence>
<dbReference type="GO" id="GO:0018169">
    <property type="term" value="F:ribosomal S6-glutamic acid ligase activity"/>
    <property type="evidence" value="ECO:0007669"/>
    <property type="project" value="TreeGrafter"/>
</dbReference>
<accession>A0A9X7YEJ8</accession>
<protein>
    <recommendedName>
        <fullName evidence="1">MvdD-like pre-ATP grasp domain-containing protein</fullName>
    </recommendedName>
</protein>
<dbReference type="GO" id="GO:0005737">
    <property type="term" value="C:cytoplasm"/>
    <property type="evidence" value="ECO:0007669"/>
    <property type="project" value="TreeGrafter"/>
</dbReference>